<evidence type="ECO:0000313" key="3">
    <source>
        <dbReference type="EMBL" id="NRF69502.1"/>
    </source>
</evidence>
<dbReference type="InterPro" id="IPR052710">
    <property type="entry name" value="CAAX_protease"/>
</dbReference>
<dbReference type="PANTHER" id="PTHR36435:SF1">
    <property type="entry name" value="CAAX AMINO TERMINAL PROTEASE FAMILY PROTEIN"/>
    <property type="match status" value="1"/>
</dbReference>
<accession>A0ABX2ELQ8</accession>
<feature type="transmembrane region" description="Helical" evidence="1">
    <location>
        <begin position="129"/>
        <end position="154"/>
    </location>
</feature>
<evidence type="ECO:0000313" key="4">
    <source>
        <dbReference type="Proteomes" id="UP000737171"/>
    </source>
</evidence>
<keyword evidence="3" id="KW-0645">Protease</keyword>
<name>A0ABX2ELQ8_9BURK</name>
<dbReference type="EMBL" id="JABRWJ010000006">
    <property type="protein sequence ID" value="NRF69502.1"/>
    <property type="molecule type" value="Genomic_DNA"/>
</dbReference>
<proteinExistence type="predicted"/>
<comment type="caution">
    <text evidence="3">The sequence shown here is derived from an EMBL/GenBank/DDBJ whole genome shotgun (WGS) entry which is preliminary data.</text>
</comment>
<protein>
    <submittedName>
        <fullName evidence="3">CPBP family intramembrane metalloprotease</fullName>
    </submittedName>
</protein>
<feature type="transmembrane region" description="Helical" evidence="1">
    <location>
        <begin position="75"/>
        <end position="101"/>
    </location>
</feature>
<dbReference type="GO" id="GO:0008237">
    <property type="term" value="F:metallopeptidase activity"/>
    <property type="evidence" value="ECO:0007669"/>
    <property type="project" value="UniProtKB-KW"/>
</dbReference>
<reference evidence="3 4" key="1">
    <citation type="submission" date="2020-05" db="EMBL/GenBank/DDBJ databases">
        <title>Aquincola sp. isolate from soil.</title>
        <authorList>
            <person name="Han J."/>
            <person name="Kim D.-U."/>
        </authorList>
    </citation>
    <scope>NUCLEOTIDE SEQUENCE [LARGE SCALE GENOMIC DNA]</scope>
    <source>
        <strain evidence="3 4">S2</strain>
    </source>
</reference>
<evidence type="ECO:0000259" key="2">
    <source>
        <dbReference type="Pfam" id="PF02517"/>
    </source>
</evidence>
<feature type="domain" description="CAAX prenyl protease 2/Lysostaphin resistance protein A-like" evidence="2">
    <location>
        <begin position="128"/>
        <end position="212"/>
    </location>
</feature>
<dbReference type="Proteomes" id="UP000737171">
    <property type="component" value="Unassembled WGS sequence"/>
</dbReference>
<sequence length="254" mass="27135">MKRSPFPGLAGALWLVLASMLLEALCAALLQGLPGLGAAEEAALARLVANAALFSGLVAFLRLNYRELFHDSPAGVGATLGLTLLPVLALVPGLVVVEGWISQWLTTLVPLSAWEARAFTEMSQPVPGMLVMVCVLAPVLEEMLFRGVILRAFLQRYSRGVAIAHSAGVFGLAHMNLYQFVAAFTLGLLAGWLYERTRSLWPCIALHAGYNTSITLLEAGAADHAPDLVPVAPLATALLSAWFLKRWLQPAGAR</sequence>
<dbReference type="RefSeq" id="WP_173126497.1">
    <property type="nucleotide sequence ID" value="NZ_JABRWJ010000006.1"/>
</dbReference>
<keyword evidence="3" id="KW-0482">Metalloprotease</keyword>
<dbReference type="PANTHER" id="PTHR36435">
    <property type="entry name" value="SLR1288 PROTEIN"/>
    <property type="match status" value="1"/>
</dbReference>
<keyword evidence="1" id="KW-1133">Transmembrane helix</keyword>
<keyword evidence="4" id="KW-1185">Reference proteome</keyword>
<dbReference type="Pfam" id="PF02517">
    <property type="entry name" value="Rce1-like"/>
    <property type="match status" value="1"/>
</dbReference>
<keyword evidence="1" id="KW-0472">Membrane</keyword>
<keyword evidence="3" id="KW-0378">Hydrolase</keyword>
<feature type="transmembrane region" description="Helical" evidence="1">
    <location>
        <begin position="43"/>
        <end position="63"/>
    </location>
</feature>
<gene>
    <name evidence="3" type="ORF">HLB44_21090</name>
</gene>
<feature type="transmembrane region" description="Helical" evidence="1">
    <location>
        <begin position="175"/>
        <end position="194"/>
    </location>
</feature>
<dbReference type="InterPro" id="IPR003675">
    <property type="entry name" value="Rce1/LyrA-like_dom"/>
</dbReference>
<keyword evidence="1" id="KW-0812">Transmembrane</keyword>
<evidence type="ECO:0000256" key="1">
    <source>
        <dbReference type="SAM" id="Phobius"/>
    </source>
</evidence>
<organism evidence="3 4">
    <name type="scientific">Pseudaquabacterium terrae</name>
    <dbReference type="NCBI Taxonomy" id="2732868"/>
    <lineage>
        <taxon>Bacteria</taxon>
        <taxon>Pseudomonadati</taxon>
        <taxon>Pseudomonadota</taxon>
        <taxon>Betaproteobacteria</taxon>
        <taxon>Burkholderiales</taxon>
        <taxon>Sphaerotilaceae</taxon>
        <taxon>Pseudaquabacterium</taxon>
    </lineage>
</organism>